<evidence type="ECO:0000313" key="10">
    <source>
        <dbReference type="EMBL" id="CAD7643312.1"/>
    </source>
</evidence>
<reference evidence="10" key="1">
    <citation type="submission" date="2020-11" db="EMBL/GenBank/DDBJ databases">
        <authorList>
            <person name="Tran Van P."/>
        </authorList>
    </citation>
    <scope>NUCLEOTIDE SEQUENCE</scope>
</reference>
<dbReference type="GO" id="GO:0003676">
    <property type="term" value="F:nucleic acid binding"/>
    <property type="evidence" value="ECO:0007669"/>
    <property type="project" value="InterPro"/>
</dbReference>
<dbReference type="InterPro" id="IPR014001">
    <property type="entry name" value="Helicase_ATP-bd"/>
</dbReference>
<protein>
    <recommendedName>
        <fullName evidence="1">RNA helicase</fullName>
        <ecNumber evidence="1">3.6.4.13</ecNumber>
    </recommendedName>
</protein>
<gene>
    <name evidence="10" type="ORF">OSB1V03_LOCUS19534</name>
</gene>
<proteinExistence type="predicted"/>
<keyword evidence="2" id="KW-0547">Nucleotide-binding</keyword>
<dbReference type="EMBL" id="CAJPIZ010028957">
    <property type="protein sequence ID" value="CAG2119586.1"/>
    <property type="molecule type" value="Genomic_DNA"/>
</dbReference>
<evidence type="ECO:0000259" key="8">
    <source>
        <dbReference type="PROSITE" id="PS51192"/>
    </source>
</evidence>
<name>A0A7R9QEV2_9ACAR</name>
<dbReference type="PROSITE" id="PS51195">
    <property type="entry name" value="Q_MOTIF"/>
    <property type="match status" value="1"/>
</dbReference>
<keyword evidence="11" id="KW-1185">Reference proteome</keyword>
<keyword evidence="5" id="KW-0067">ATP-binding</keyword>
<dbReference type="AlphaFoldDB" id="A0A7R9QEV2"/>
<accession>A0A7R9QEV2</accession>
<dbReference type="Proteomes" id="UP000759131">
    <property type="component" value="Unassembled WGS sequence"/>
</dbReference>
<dbReference type="InterPro" id="IPR014014">
    <property type="entry name" value="RNA_helicase_DEAD_Q_motif"/>
</dbReference>
<dbReference type="GO" id="GO:0016787">
    <property type="term" value="F:hydrolase activity"/>
    <property type="evidence" value="ECO:0007669"/>
    <property type="project" value="UniProtKB-KW"/>
</dbReference>
<evidence type="ECO:0000256" key="7">
    <source>
        <dbReference type="SAM" id="MobiDB-lite"/>
    </source>
</evidence>
<evidence type="ECO:0000256" key="3">
    <source>
        <dbReference type="ARBA" id="ARBA00022801"/>
    </source>
</evidence>
<dbReference type="InterPro" id="IPR027417">
    <property type="entry name" value="P-loop_NTPase"/>
</dbReference>
<feature type="domain" description="Helicase ATP-binding" evidence="8">
    <location>
        <begin position="327"/>
        <end position="411"/>
    </location>
</feature>
<keyword evidence="3" id="KW-0378">Hydrolase</keyword>
<sequence length="411" mass="45319">AEILRALSDRAVVEEAVNCSLKEISRNGLKSQKRVDELCERLNACQLVLEGIAANGAQTATNHSTQSERLAEMNATLTAMRGHVSEEMTSSRDWRSQCLTAIGGTRERMDALIGETRETRESVARIEAALEKHVEALRAESRAELERGRSQLEDCVGAVKTQVLTALSGIREEMQSLGNSSHVLATDLKDSLPEKLMDVFGGILMLSSDSSRRLDETAEHVINMFPFSTQLCGECCVVCDVICGPERSIDRLGDKESRRLAARGRSQRKDDWKSALKAPPRDTRVQTSDVTNTRGNEFDEFCLNRELLMGIFEKGWERPSPIQEAAIPVALLGRDVLARAKNGTGKTGAYIIPLLQKVDVTSQHIQALIVVPTRELALQTSHICLELSKHMNAKVMVTTGGTNLKDDILRI</sequence>
<evidence type="ECO:0000256" key="4">
    <source>
        <dbReference type="ARBA" id="ARBA00022806"/>
    </source>
</evidence>
<evidence type="ECO:0000256" key="5">
    <source>
        <dbReference type="ARBA" id="ARBA00022840"/>
    </source>
</evidence>
<organism evidence="10">
    <name type="scientific">Medioppia subpectinata</name>
    <dbReference type="NCBI Taxonomy" id="1979941"/>
    <lineage>
        <taxon>Eukaryota</taxon>
        <taxon>Metazoa</taxon>
        <taxon>Ecdysozoa</taxon>
        <taxon>Arthropoda</taxon>
        <taxon>Chelicerata</taxon>
        <taxon>Arachnida</taxon>
        <taxon>Acari</taxon>
        <taxon>Acariformes</taxon>
        <taxon>Sarcoptiformes</taxon>
        <taxon>Oribatida</taxon>
        <taxon>Brachypylina</taxon>
        <taxon>Oppioidea</taxon>
        <taxon>Oppiidae</taxon>
        <taxon>Medioppia</taxon>
    </lineage>
</organism>
<feature type="region of interest" description="Disordered" evidence="7">
    <location>
        <begin position="259"/>
        <end position="289"/>
    </location>
</feature>
<evidence type="ECO:0000256" key="2">
    <source>
        <dbReference type="ARBA" id="ARBA00022741"/>
    </source>
</evidence>
<dbReference type="EC" id="3.6.4.13" evidence="1"/>
<keyword evidence="4" id="KW-0347">Helicase</keyword>
<feature type="non-terminal residue" evidence="10">
    <location>
        <position position="1"/>
    </location>
</feature>
<dbReference type="SUPFAM" id="SSF52540">
    <property type="entry name" value="P-loop containing nucleoside triphosphate hydrolases"/>
    <property type="match status" value="1"/>
</dbReference>
<feature type="short sequence motif" description="Q motif" evidence="6">
    <location>
        <begin position="296"/>
        <end position="324"/>
    </location>
</feature>
<dbReference type="Pfam" id="PF00270">
    <property type="entry name" value="DEAD"/>
    <property type="match status" value="1"/>
</dbReference>
<dbReference type="EMBL" id="OC883532">
    <property type="protein sequence ID" value="CAD7643312.1"/>
    <property type="molecule type" value="Genomic_DNA"/>
</dbReference>
<evidence type="ECO:0000259" key="9">
    <source>
        <dbReference type="PROSITE" id="PS51195"/>
    </source>
</evidence>
<dbReference type="PROSITE" id="PS51192">
    <property type="entry name" value="HELICASE_ATP_BIND_1"/>
    <property type="match status" value="1"/>
</dbReference>
<dbReference type="OrthoDB" id="10265785at2759"/>
<feature type="non-terminal residue" evidence="10">
    <location>
        <position position="411"/>
    </location>
</feature>
<dbReference type="InterPro" id="IPR011545">
    <property type="entry name" value="DEAD/DEAH_box_helicase_dom"/>
</dbReference>
<evidence type="ECO:0000256" key="6">
    <source>
        <dbReference type="PROSITE-ProRule" id="PRU00552"/>
    </source>
</evidence>
<evidence type="ECO:0000313" key="11">
    <source>
        <dbReference type="Proteomes" id="UP000759131"/>
    </source>
</evidence>
<feature type="domain" description="DEAD-box RNA helicase Q" evidence="9">
    <location>
        <begin position="296"/>
        <end position="324"/>
    </location>
</feature>
<dbReference type="PANTHER" id="PTHR47960">
    <property type="entry name" value="DEAD-BOX ATP-DEPENDENT RNA HELICASE 50"/>
    <property type="match status" value="1"/>
</dbReference>
<dbReference type="Gene3D" id="3.40.50.300">
    <property type="entry name" value="P-loop containing nucleotide triphosphate hydrolases"/>
    <property type="match status" value="1"/>
</dbReference>
<dbReference type="GO" id="GO:0003724">
    <property type="term" value="F:RNA helicase activity"/>
    <property type="evidence" value="ECO:0007669"/>
    <property type="project" value="UniProtKB-EC"/>
</dbReference>
<feature type="compositionally biased region" description="Basic and acidic residues" evidence="7">
    <location>
        <begin position="267"/>
        <end position="284"/>
    </location>
</feature>
<dbReference type="GO" id="GO:0005524">
    <property type="term" value="F:ATP binding"/>
    <property type="evidence" value="ECO:0007669"/>
    <property type="project" value="UniProtKB-KW"/>
</dbReference>
<evidence type="ECO:0000256" key="1">
    <source>
        <dbReference type="ARBA" id="ARBA00012552"/>
    </source>
</evidence>